<dbReference type="SUPFAM" id="SSF53474">
    <property type="entry name" value="alpha/beta-Hydrolases"/>
    <property type="match status" value="1"/>
</dbReference>
<protein>
    <submittedName>
        <fullName evidence="2">Alpha/beta hydrolase</fullName>
    </submittedName>
</protein>
<dbReference type="PANTHER" id="PTHR43798:SF33">
    <property type="entry name" value="HYDROLASE, PUTATIVE (AFU_ORTHOLOGUE AFUA_2G14860)-RELATED"/>
    <property type="match status" value="1"/>
</dbReference>
<dbReference type="PANTHER" id="PTHR43798">
    <property type="entry name" value="MONOACYLGLYCEROL LIPASE"/>
    <property type="match status" value="1"/>
</dbReference>
<evidence type="ECO:0000313" key="2">
    <source>
        <dbReference type="EMBL" id="MCT7941797.1"/>
    </source>
</evidence>
<accession>A0A9X2WLX6</accession>
<dbReference type="RefSeq" id="WP_261298177.1">
    <property type="nucleotide sequence ID" value="NZ_JAMTCD010000008.1"/>
</dbReference>
<keyword evidence="3" id="KW-1185">Reference proteome</keyword>
<dbReference type="EMBL" id="JAMTCD010000008">
    <property type="protein sequence ID" value="MCT7941797.1"/>
    <property type="molecule type" value="Genomic_DNA"/>
</dbReference>
<reference evidence="2" key="1">
    <citation type="journal article" date="2023" name="Int. J. Syst. Evol. Microbiol.">
        <title>&lt;i&gt;Shewanella septentrionalis&lt;/i&gt; sp. nov. and &lt;i&gt;Shewanella holmiensis&lt;/i&gt; sp. nov., isolated from Baltic Sea water and sediments.</title>
        <authorList>
            <person name="Martin-Rodriguez A.J."/>
            <person name="Thorell K."/>
            <person name="Joffre E."/>
            <person name="Jensie-Markopoulos S."/>
            <person name="Moore E.R.B."/>
            <person name="Sjoling A."/>
        </authorList>
    </citation>
    <scope>NUCLEOTIDE SEQUENCE</scope>
    <source>
        <strain evidence="2">SP1S2-7</strain>
    </source>
</reference>
<keyword evidence="2" id="KW-0378">Hydrolase</keyword>
<dbReference type="InterPro" id="IPR029058">
    <property type="entry name" value="AB_hydrolase_fold"/>
</dbReference>
<dbReference type="GO" id="GO:0016787">
    <property type="term" value="F:hydrolase activity"/>
    <property type="evidence" value="ECO:0007669"/>
    <property type="project" value="UniProtKB-KW"/>
</dbReference>
<dbReference type="Pfam" id="PF00561">
    <property type="entry name" value="Abhydrolase_1"/>
    <property type="match status" value="1"/>
</dbReference>
<dbReference type="InterPro" id="IPR050266">
    <property type="entry name" value="AB_hydrolase_sf"/>
</dbReference>
<dbReference type="InterPro" id="IPR000073">
    <property type="entry name" value="AB_hydrolase_1"/>
</dbReference>
<evidence type="ECO:0000259" key="1">
    <source>
        <dbReference type="Pfam" id="PF00561"/>
    </source>
</evidence>
<evidence type="ECO:0000313" key="3">
    <source>
        <dbReference type="Proteomes" id="UP001155546"/>
    </source>
</evidence>
<sequence>MTQSFDISKFNYCSTGFGQPLVWSHGLLGCMQSEDALGIYAWHRFPKKLTLLRYDACGHGLSASSTNKSNYLWTSLANDLQQLTLNVLGNQTVILGGQSMGCGSSLFAALNKPDRVKGLILMNPPTAWELRTSQRDYYIKVAKAAKMLGGKGLAKINAKHIDRMLPSWLVDAHKHSVLGMLDGLKSMKRSSLEAIFLAAAENDFPTPQQLAQLNIPCLILAWDNDANHPLSCATTLADLLPLAELHEATNMADVDEWPSLIIDFCLKLA</sequence>
<organism evidence="2 3">
    <name type="scientific">Shewanella holmiensis</name>
    <dbReference type="NCBI Taxonomy" id="2952222"/>
    <lineage>
        <taxon>Bacteria</taxon>
        <taxon>Pseudomonadati</taxon>
        <taxon>Pseudomonadota</taxon>
        <taxon>Gammaproteobacteria</taxon>
        <taxon>Alteromonadales</taxon>
        <taxon>Shewanellaceae</taxon>
        <taxon>Shewanella</taxon>
    </lineage>
</organism>
<feature type="domain" description="AB hydrolase-1" evidence="1">
    <location>
        <begin position="20"/>
        <end position="129"/>
    </location>
</feature>
<name>A0A9X2WLX6_9GAMM</name>
<dbReference type="Gene3D" id="3.40.50.1820">
    <property type="entry name" value="alpha/beta hydrolase"/>
    <property type="match status" value="1"/>
</dbReference>
<dbReference type="GO" id="GO:0016020">
    <property type="term" value="C:membrane"/>
    <property type="evidence" value="ECO:0007669"/>
    <property type="project" value="TreeGrafter"/>
</dbReference>
<proteinExistence type="predicted"/>
<dbReference type="Proteomes" id="UP001155546">
    <property type="component" value="Unassembled WGS sequence"/>
</dbReference>
<dbReference type="AlphaFoldDB" id="A0A9X2WLX6"/>
<comment type="caution">
    <text evidence="2">The sequence shown here is derived from an EMBL/GenBank/DDBJ whole genome shotgun (WGS) entry which is preliminary data.</text>
</comment>
<gene>
    <name evidence="2" type="ORF">NE535_08325</name>
</gene>